<dbReference type="InterPro" id="IPR001781">
    <property type="entry name" value="Znf_LIM"/>
</dbReference>
<reference evidence="7" key="2">
    <citation type="submission" date="2007-04" db="EMBL/GenBank/DDBJ databases">
        <title>The genome of the human body louse.</title>
        <authorList>
            <consortium name="The Human Body Louse Genome Consortium"/>
            <person name="Kirkness E."/>
            <person name="Walenz B."/>
            <person name="Hass B."/>
            <person name="Bruggner R."/>
            <person name="Strausberg R."/>
        </authorList>
    </citation>
    <scope>NUCLEOTIDE SEQUENCE</scope>
    <source>
        <strain evidence="7">USDA</strain>
    </source>
</reference>
<feature type="region of interest" description="Disordered" evidence="5">
    <location>
        <begin position="901"/>
        <end position="943"/>
    </location>
</feature>
<keyword evidence="1 4" id="KW-0479">Metal-binding</keyword>
<dbReference type="STRING" id="121224.E0W2C5"/>
<dbReference type="Proteomes" id="UP000009046">
    <property type="component" value="Unassembled WGS sequence"/>
</dbReference>
<evidence type="ECO:0000256" key="2">
    <source>
        <dbReference type="ARBA" id="ARBA00022833"/>
    </source>
</evidence>
<feature type="compositionally biased region" description="Polar residues" evidence="5">
    <location>
        <begin position="580"/>
        <end position="598"/>
    </location>
</feature>
<dbReference type="CTD" id="8232691"/>
<evidence type="ECO:0000256" key="5">
    <source>
        <dbReference type="SAM" id="MobiDB-lite"/>
    </source>
</evidence>
<feature type="compositionally biased region" description="Pro residues" evidence="5">
    <location>
        <begin position="1257"/>
        <end position="1267"/>
    </location>
</feature>
<sequence>MPGTERRHSTSSEDANAPPPLRQLSQDGTEIIPTRMSKVTTPKPASNPLQFIKTGPCDLYKAAQEQIKKVEEIKKVEKVKDDSEDWQSEHIIERVVEVKKFELEEPDRNRRRSKTFNEMIEERNSKGGLRKMSILSYSEEDSNDLSDLGLSSNKEKPGGGDFSNNQNGSNSFHEEREEPVVTNTNGHNSTTYDEGSSTPATISSPEPEEYTYERAIQGYMNFANKAKVKTTNDKSGGGGGGGGNTNGNVNFKISSMKKEPGTKIGEKLSELEQIRLRSKSTNDISGGCSSDPSKQLPKVDVLKRRSLFENVDGTDSKTNEKTSKEFPVTKSIKERLSNLEKNKEEEGEEINSKTNRSSVEVTPLIKETILNLEKQKSIVECSMEKNRLSTDEIPSQVSIRERLNTLEKQQNDKDGIITKNKIITTEEVGPVSIKKIVADFDVATTTTPTTTTTTKEITGKLTPERDAGFKEKLETFKQTEKIQNNHVQQEDSSKSKFEHLDIDNNNKDKSKTEMNSKIVQNHGQEQPTTVQPDDKDYKTTMAETVSSQKGQQPSCTDTVKGVKMAEGNFNNTAVGMGSPSDISKITNNRTSSSQTDVTNSSQMMTMMEKSNPSDVSNTIVTQICLPDNSRPRFNISVSLNSISRTIDDDNNRMTNAYYNNDIKTNETKELTNKYNHHTTTTTGTTRNRVRKLTPMITNPKMSTSSLLKTVCELQIIEESENIDRDVCNHDGNKGKNVGDHQNMVSPSKKQNISGDFYEGDNEVQNVLVNDMITNVDKEDVEDVGEEEFQDDLKEDSIMYTDENIDEVLGKDEDDDELETMVDDELQSESQTEEDKIKKELDIFTPKEHSDVILPLKPEIMDKSISVIGNYENVYITNQVPELSMSPDSDIIYATMGFPLGTRPSIEPPKEKPPPPPLELSDDESNKPELPPKPSLRRLDSTKRIKKEIRKKRSDFLGIEGSNDDSYLEPEIYVSPPPDMMTFLQEERRLEQQLYRQSICSESDSNHETAESRDSGVELDRGHVDDICWSKPDVMSEPHSRQNSETFGNTSITSEEDEILKKEREIIEVLEKEEQWRYGNKNSHNPEQNDIGEKLAVKLRQLEQEKMQLERERAEEEDRRKAEESARRQNEQRLIAKQQELREQEEALRFERERLHKEQEHLERCRQNLMKQQQQQQQQQQNPDTNVHHRSNSSSHWDTPSNRHSLQEVPIGVPLLDVPRHSMQDVSQPPQYQSHMSSGYRYSLPDLQQREQPARSSRPPPPPIPPAKPIRSLSQDPWGREANIRNSRIPSADNIPLKIETSTKLRHGSSVPAINLNHGAQQMTRSTLQALSAAPRSRIISNENWMQPKRKVDAPKSNYNYQHWLIQEAEHRRILEHQQKVASQQLQSKNSSTLPLFNGQQSGGNYGGSPPSHHTVGLPISPPPQPVQNQKWVVSPLRIDKPLPDAVIQTLTQRVQNRESKTPPRRRVENSGTSLPNKITQSENVSSINPSGQQQQQQQSQERMLSVSGKKKCSHCNEELGRGAAMIIESLRLFYHIDCFKCCVCHVQLGDGLMGTDVRVRNNKLHCHNCYSSDDDRLSSESDEEDESENSELEIIDDETDEGNESLGRFRRDVKYPPNSRTISILNFPTIFPHAFHL</sequence>
<feature type="compositionally biased region" description="Basic and acidic residues" evidence="5">
    <location>
        <begin position="488"/>
        <end position="512"/>
    </location>
</feature>
<feature type="compositionally biased region" description="Polar residues" evidence="5">
    <location>
        <begin position="162"/>
        <end position="171"/>
    </location>
</feature>
<feature type="region of interest" description="Disordered" evidence="5">
    <location>
        <begin position="1451"/>
        <end position="1505"/>
    </location>
</feature>
<evidence type="ECO:0000256" key="1">
    <source>
        <dbReference type="ARBA" id="ARBA00022723"/>
    </source>
</evidence>
<feature type="region of interest" description="Disordered" evidence="5">
    <location>
        <begin position="1382"/>
        <end position="1427"/>
    </location>
</feature>
<feature type="compositionally biased region" description="Polar residues" evidence="5">
    <location>
        <begin position="181"/>
        <end position="204"/>
    </location>
</feature>
<feature type="compositionally biased region" description="Basic and acidic residues" evidence="5">
    <location>
        <begin position="1003"/>
        <end position="1041"/>
    </location>
</feature>
<evidence type="ECO:0000313" key="7">
    <source>
        <dbReference type="EMBL" id="EEB19781.1"/>
    </source>
</evidence>
<feature type="compositionally biased region" description="Gly residues" evidence="5">
    <location>
        <begin position="235"/>
        <end position="245"/>
    </location>
</feature>
<dbReference type="EMBL" id="AAZO01007178">
    <property type="status" value="NOT_ANNOTATED_CDS"/>
    <property type="molecule type" value="Genomic_DNA"/>
</dbReference>
<evidence type="ECO:0000256" key="3">
    <source>
        <dbReference type="ARBA" id="ARBA00023038"/>
    </source>
</evidence>
<feature type="region of interest" description="Disordered" evidence="5">
    <location>
        <begin position="1247"/>
        <end position="1276"/>
    </location>
</feature>
<keyword evidence="9" id="KW-1185">Reference proteome</keyword>
<gene>
    <name evidence="8" type="primary">8232691</name>
    <name evidence="7" type="ORF">Phum_PHUM589170</name>
</gene>
<feature type="region of interest" description="Disordered" evidence="5">
    <location>
        <begin position="103"/>
        <end position="215"/>
    </location>
</feature>
<dbReference type="EnsemblMetazoa" id="PHUM589170-RA">
    <property type="protein sequence ID" value="PHUM589170-PA"/>
    <property type="gene ID" value="PHUM589170"/>
</dbReference>
<dbReference type="EMBL" id="DS235876">
    <property type="protein sequence ID" value="EEB19781.1"/>
    <property type="molecule type" value="Genomic_DNA"/>
</dbReference>
<dbReference type="KEGG" id="phu:Phum_PHUM589170"/>
<protein>
    <recommendedName>
        <fullName evidence="6">LIM zinc-binding domain-containing protein</fullName>
    </recommendedName>
</protein>
<dbReference type="GO" id="GO:0051893">
    <property type="term" value="P:regulation of focal adhesion assembly"/>
    <property type="evidence" value="ECO:0007669"/>
    <property type="project" value="TreeGrafter"/>
</dbReference>
<feature type="compositionally biased region" description="Polar residues" evidence="5">
    <location>
        <begin position="37"/>
        <end position="49"/>
    </location>
</feature>
<feature type="compositionally biased region" description="Acidic residues" evidence="5">
    <location>
        <begin position="1580"/>
        <end position="1603"/>
    </location>
</feature>
<dbReference type="CDD" id="cd08368">
    <property type="entry name" value="LIM"/>
    <property type="match status" value="1"/>
</dbReference>
<dbReference type="Gene3D" id="2.10.110.10">
    <property type="entry name" value="Cysteine Rich Protein"/>
    <property type="match status" value="1"/>
</dbReference>
<dbReference type="InParanoid" id="E0W2C5"/>
<feature type="compositionally biased region" description="Polar residues" evidence="5">
    <location>
        <begin position="1042"/>
        <end position="1052"/>
    </location>
</feature>
<evidence type="ECO:0000259" key="6">
    <source>
        <dbReference type="PROSITE" id="PS50023"/>
    </source>
</evidence>
<dbReference type="GO" id="GO:0046872">
    <property type="term" value="F:metal ion binding"/>
    <property type="evidence" value="ECO:0007669"/>
    <property type="project" value="UniProtKB-KW"/>
</dbReference>
<feature type="region of interest" description="Disordered" evidence="5">
    <location>
        <begin position="1166"/>
        <end position="1204"/>
    </location>
</feature>
<dbReference type="VEuPathDB" id="VectorBase:PHUM589170"/>
<feature type="region of interest" description="Disordered" evidence="5">
    <location>
        <begin position="1572"/>
        <end position="1610"/>
    </location>
</feature>
<feature type="region of interest" description="Disordered" evidence="5">
    <location>
        <begin position="1072"/>
        <end position="1138"/>
    </location>
</feature>
<dbReference type="SMART" id="SM00132">
    <property type="entry name" value="LIM"/>
    <property type="match status" value="1"/>
</dbReference>
<feature type="compositionally biased region" description="Polar residues" evidence="5">
    <location>
        <begin position="1382"/>
        <end position="1394"/>
    </location>
</feature>
<dbReference type="eggNOG" id="KOG1704">
    <property type="taxonomic scope" value="Eukaryota"/>
</dbReference>
<feature type="compositionally biased region" description="Basic and acidic residues" evidence="5">
    <location>
        <begin position="1"/>
        <end position="11"/>
    </location>
</feature>
<keyword evidence="2 4" id="KW-0862">Zinc</keyword>
<accession>E0W2C5</accession>
<dbReference type="PANTHER" id="PTHR15551:SF3">
    <property type="entry name" value="LIM AND CALPONIN HOMOLOGY DOMAINS-CONTAINING PROTEIN 1"/>
    <property type="match status" value="1"/>
</dbReference>
<dbReference type="RefSeq" id="XP_002432519.1">
    <property type="nucleotide sequence ID" value="XM_002432474.1"/>
</dbReference>
<dbReference type="OMA" id="EEYTYER"/>
<feature type="compositionally biased region" description="Basic and acidic residues" evidence="5">
    <location>
        <begin position="1090"/>
        <end position="1130"/>
    </location>
</feature>
<feature type="compositionally biased region" description="Polar residues" evidence="5">
    <location>
        <begin position="1191"/>
        <end position="1203"/>
    </location>
</feature>
<feature type="region of interest" description="Disordered" evidence="5">
    <location>
        <begin position="570"/>
        <end position="598"/>
    </location>
</feature>
<feature type="compositionally biased region" description="Polar residues" evidence="5">
    <location>
        <begin position="1469"/>
        <end position="1491"/>
    </location>
</feature>
<proteinExistence type="predicted"/>
<feature type="region of interest" description="Disordered" evidence="5">
    <location>
        <begin position="483"/>
        <end position="512"/>
    </location>
</feature>
<dbReference type="HOGENOM" id="CLU_242973_0_0_1"/>
<feature type="domain" description="LIM zinc-binding" evidence="6">
    <location>
        <begin position="1510"/>
        <end position="1576"/>
    </location>
</feature>
<feature type="region of interest" description="Disordered" evidence="5">
    <location>
        <begin position="229"/>
        <end position="264"/>
    </location>
</feature>
<dbReference type="PANTHER" id="PTHR15551">
    <property type="entry name" value="LIM DOMAIN ONLY 7"/>
    <property type="match status" value="1"/>
</dbReference>
<feature type="compositionally biased region" description="Low complexity" evidence="5">
    <location>
        <begin position="1171"/>
        <end position="1180"/>
    </location>
</feature>
<reference evidence="8" key="3">
    <citation type="submission" date="2021-02" db="UniProtKB">
        <authorList>
            <consortium name="EnsemblMetazoa"/>
        </authorList>
    </citation>
    <scope>IDENTIFICATION</scope>
    <source>
        <strain evidence="8">USDA</strain>
    </source>
</reference>
<feature type="region of interest" description="Disordered" evidence="5">
    <location>
        <begin position="998"/>
        <end position="1058"/>
    </location>
</feature>
<dbReference type="PROSITE" id="PS00478">
    <property type="entry name" value="LIM_DOMAIN_1"/>
    <property type="match status" value="1"/>
</dbReference>
<name>E0W2C5_PEDHC</name>
<dbReference type="GeneID" id="8232691"/>
<keyword evidence="3 4" id="KW-0440">LIM domain</keyword>
<dbReference type="GO" id="GO:0001725">
    <property type="term" value="C:stress fiber"/>
    <property type="evidence" value="ECO:0007669"/>
    <property type="project" value="TreeGrafter"/>
</dbReference>
<evidence type="ECO:0000313" key="9">
    <source>
        <dbReference type="Proteomes" id="UP000009046"/>
    </source>
</evidence>
<organism>
    <name type="scientific">Pediculus humanus subsp. corporis</name>
    <name type="common">Body louse</name>
    <dbReference type="NCBI Taxonomy" id="121224"/>
    <lineage>
        <taxon>Eukaryota</taxon>
        <taxon>Metazoa</taxon>
        <taxon>Ecdysozoa</taxon>
        <taxon>Arthropoda</taxon>
        <taxon>Hexapoda</taxon>
        <taxon>Insecta</taxon>
        <taxon>Pterygota</taxon>
        <taxon>Neoptera</taxon>
        <taxon>Paraneoptera</taxon>
        <taxon>Psocodea</taxon>
        <taxon>Troctomorpha</taxon>
        <taxon>Phthiraptera</taxon>
        <taxon>Anoplura</taxon>
        <taxon>Pediculidae</taxon>
        <taxon>Pediculus</taxon>
    </lineage>
</organism>
<evidence type="ECO:0000256" key="4">
    <source>
        <dbReference type="PROSITE-ProRule" id="PRU00125"/>
    </source>
</evidence>
<dbReference type="GO" id="GO:0032034">
    <property type="term" value="F:myosin II head/neck binding"/>
    <property type="evidence" value="ECO:0007669"/>
    <property type="project" value="TreeGrafter"/>
</dbReference>
<feature type="compositionally biased region" description="Basic and acidic residues" evidence="5">
    <location>
        <begin position="1455"/>
        <end position="1468"/>
    </location>
</feature>
<feature type="region of interest" description="Disordered" evidence="5">
    <location>
        <begin position="1"/>
        <end position="50"/>
    </location>
</feature>
<dbReference type="PROSITE" id="PS50023">
    <property type="entry name" value="LIM_DOMAIN_2"/>
    <property type="match status" value="1"/>
</dbReference>
<feature type="region of interest" description="Disordered" evidence="5">
    <location>
        <begin position="334"/>
        <end position="355"/>
    </location>
</feature>
<feature type="compositionally biased region" description="Basic and acidic residues" evidence="5">
    <location>
        <begin position="334"/>
        <end position="344"/>
    </location>
</feature>
<reference evidence="7" key="1">
    <citation type="submission" date="2007-04" db="EMBL/GenBank/DDBJ databases">
        <title>Annotation of Pediculus humanus corporis strain USDA.</title>
        <authorList>
            <person name="Kirkness E."/>
            <person name="Hannick L."/>
            <person name="Hass B."/>
            <person name="Bruggner R."/>
            <person name="Lawson D."/>
            <person name="Bidwell S."/>
            <person name="Joardar V."/>
            <person name="Caler E."/>
            <person name="Walenz B."/>
            <person name="Inman J."/>
            <person name="Schobel S."/>
            <person name="Galinsky K."/>
            <person name="Amedeo P."/>
            <person name="Strausberg R."/>
        </authorList>
    </citation>
    <scope>NUCLEOTIDE SEQUENCE</scope>
    <source>
        <strain evidence="7">USDA</strain>
    </source>
</reference>
<dbReference type="Pfam" id="PF00412">
    <property type="entry name" value="LIM"/>
    <property type="match status" value="1"/>
</dbReference>
<evidence type="ECO:0000313" key="8">
    <source>
        <dbReference type="EnsemblMetazoa" id="PHUM589170-PA"/>
    </source>
</evidence>
<dbReference type="GO" id="GO:0051496">
    <property type="term" value="P:positive regulation of stress fiber assembly"/>
    <property type="evidence" value="ECO:0007669"/>
    <property type="project" value="TreeGrafter"/>
</dbReference>
<dbReference type="OrthoDB" id="15627at2759"/>